<feature type="non-terminal residue" evidence="1">
    <location>
        <position position="1"/>
    </location>
</feature>
<gene>
    <name evidence="1" type="ORF">NVS32_09980</name>
</gene>
<dbReference type="Proteomes" id="UP001204320">
    <property type="component" value="Unassembled WGS sequence"/>
</dbReference>
<reference evidence="1 2" key="1">
    <citation type="submission" date="2022-08" db="EMBL/GenBank/DDBJ databases">
        <title>Tractidigestivibacter montrealensis type strain KD21.</title>
        <authorList>
            <person name="Diop K."/>
            <person name="Richard C."/>
            <person name="Routy B."/>
        </authorList>
    </citation>
    <scope>NUCLEOTIDE SEQUENCE [LARGE SCALE GENOMIC DNA]</scope>
    <source>
        <strain evidence="1 2">KD21</strain>
    </source>
</reference>
<organism evidence="1 2">
    <name type="scientific">Tractidigestivibacter montrealensis</name>
    <dbReference type="NCBI Taxonomy" id="2972466"/>
    <lineage>
        <taxon>Bacteria</taxon>
        <taxon>Bacillati</taxon>
        <taxon>Actinomycetota</taxon>
        <taxon>Coriobacteriia</taxon>
        <taxon>Coriobacteriales</taxon>
        <taxon>Atopobiaceae</taxon>
        <taxon>Tractidigestivibacter</taxon>
    </lineage>
</organism>
<dbReference type="RefSeq" id="WP_258499678.1">
    <property type="nucleotide sequence ID" value="NZ_JANSKA010000008.1"/>
</dbReference>
<evidence type="ECO:0000313" key="2">
    <source>
        <dbReference type="Proteomes" id="UP001204320"/>
    </source>
</evidence>
<comment type="caution">
    <text evidence="1">The sequence shown here is derived from an EMBL/GenBank/DDBJ whole genome shotgun (WGS) entry which is preliminary data.</text>
</comment>
<dbReference type="EMBL" id="JANSKA010000008">
    <property type="protein sequence ID" value="MCR9037276.1"/>
    <property type="molecule type" value="Genomic_DNA"/>
</dbReference>
<evidence type="ECO:0000313" key="1">
    <source>
        <dbReference type="EMBL" id="MCR9037276.1"/>
    </source>
</evidence>
<protein>
    <submittedName>
        <fullName evidence="1">Uncharacterized protein</fullName>
    </submittedName>
</protein>
<proteinExistence type="predicted"/>
<keyword evidence="2" id="KW-1185">Reference proteome</keyword>
<name>A0ABT1ZAP4_9ACTN</name>
<sequence length="62" mass="6253">RSVENLLSVPSTPTLANTVEAVDGRAEVGLEAIQPELGDVGDAEQAGLGGVEAVRPVLAEGQ</sequence>
<accession>A0ABT1ZAP4</accession>